<comment type="caution">
    <text evidence="2">The sequence shown here is derived from an EMBL/GenBank/DDBJ whole genome shotgun (WGS) entry which is preliminary data.</text>
</comment>
<evidence type="ECO:0000256" key="1">
    <source>
        <dbReference type="SAM" id="Phobius"/>
    </source>
</evidence>
<proteinExistence type="predicted"/>
<keyword evidence="1" id="KW-0812">Transmembrane</keyword>
<evidence type="ECO:0000313" key="3">
    <source>
        <dbReference type="Proteomes" id="UP001220658"/>
    </source>
</evidence>
<dbReference type="AlphaFoldDB" id="A0AAW6FRG6"/>
<reference evidence="2" key="1">
    <citation type="submission" date="2023-01" db="EMBL/GenBank/DDBJ databases">
        <title>Human gut microbiome strain richness.</title>
        <authorList>
            <person name="Chen-Liaw A."/>
        </authorList>
    </citation>
    <scope>NUCLEOTIDE SEQUENCE</scope>
    <source>
        <strain evidence="2">D55st1_G4_D55t1_190419</strain>
    </source>
</reference>
<feature type="transmembrane region" description="Helical" evidence="1">
    <location>
        <begin position="29"/>
        <end position="49"/>
    </location>
</feature>
<gene>
    <name evidence="2" type="ORF">POG00_02625</name>
</gene>
<accession>A0AAW6FRG6</accession>
<evidence type="ECO:0000313" key="2">
    <source>
        <dbReference type="EMBL" id="MDC0827601.1"/>
    </source>
</evidence>
<feature type="transmembrane region" description="Helical" evidence="1">
    <location>
        <begin position="55"/>
        <end position="74"/>
    </location>
</feature>
<sequence>MKKFHFFKKNNYSTNTQAFHYDKKNMIKYIILWILLVAIAWYIITPSIAINGPGLIFWSIAIIVLLKMISIMFSNKNGLYSLNEILFKGYAHTSIISKVLFYLSNLLATATVIWIFVSPIVFSPVFNAQSYANRIEIENVDFSTVNEVDFTKTPIIDRESTIVLGDRVMGEMPELVSQFEVSTEYTQISYKDSVYRVTPLEYADFIKYFGNRNEGIPAYILVNSVTGEAELVKLKDLGLDGMKYVPSGHFNENLHRQLQMQYPNLMFGSPSFEIDDEGHPWYVCTTYSYTGYQTRQKVSGVVLFDPITANSIKYDDVLDAPKWVDRIYPESLVIEEVDNNGSLQSGFINSIFGQKNVTVTSDGYNYLEQDGDIYIYSGITSANEDASNLGFVLINLRTHDAMKISSAGANESSAMNSAEGEVRNYGYTSTFPLLVNVNGDPVYMMALKDDNGLIKMYAMVDATDYQKVATIESDEGFETLKKKFVSTSGGSSSAQDLKEKDITIASVQILDVDGTSKCFITDTENKKYKCTLTSKNEDVLAFLKAGDTISITYEELEDVSVINTVK</sequence>
<dbReference type="EMBL" id="JAQNCK010000005">
    <property type="protein sequence ID" value="MDC0827601.1"/>
    <property type="molecule type" value="Genomic_DNA"/>
</dbReference>
<keyword evidence="1" id="KW-1133">Transmembrane helix</keyword>
<name>A0AAW6FRG6_9FIRM</name>
<dbReference type="RefSeq" id="WP_229027128.1">
    <property type="nucleotide sequence ID" value="NZ_JADMUL010000004.1"/>
</dbReference>
<keyword evidence="1" id="KW-0472">Membrane</keyword>
<evidence type="ECO:0008006" key="4">
    <source>
        <dbReference type="Google" id="ProtNLM"/>
    </source>
</evidence>
<feature type="transmembrane region" description="Helical" evidence="1">
    <location>
        <begin position="95"/>
        <end position="117"/>
    </location>
</feature>
<protein>
    <recommendedName>
        <fullName evidence="4">CvpA family protein</fullName>
    </recommendedName>
</protein>
<organism evidence="2 3">
    <name type="scientific">Faecalitalea cylindroides</name>
    <dbReference type="NCBI Taxonomy" id="39483"/>
    <lineage>
        <taxon>Bacteria</taxon>
        <taxon>Bacillati</taxon>
        <taxon>Bacillota</taxon>
        <taxon>Erysipelotrichia</taxon>
        <taxon>Erysipelotrichales</taxon>
        <taxon>Erysipelotrichaceae</taxon>
        <taxon>Faecalitalea</taxon>
    </lineage>
</organism>
<dbReference type="Proteomes" id="UP001220658">
    <property type="component" value="Unassembled WGS sequence"/>
</dbReference>